<feature type="transmembrane region" description="Helical" evidence="1">
    <location>
        <begin position="175"/>
        <end position="193"/>
    </location>
</feature>
<evidence type="ECO:0000313" key="3">
    <source>
        <dbReference type="Proteomes" id="UP001556617"/>
    </source>
</evidence>
<protein>
    <submittedName>
        <fullName evidence="2">Uncharacterized protein</fullName>
    </submittedName>
</protein>
<organism evidence="2 3">
    <name type="scientific">Leuconostoc aquikimchii</name>
    <dbReference type="NCBI Taxonomy" id="3236804"/>
    <lineage>
        <taxon>Bacteria</taxon>
        <taxon>Bacillati</taxon>
        <taxon>Bacillota</taxon>
        <taxon>Bacilli</taxon>
        <taxon>Lactobacillales</taxon>
        <taxon>Lactobacillaceae</taxon>
        <taxon>Leuconostoc</taxon>
    </lineage>
</organism>
<keyword evidence="1" id="KW-0472">Membrane</keyword>
<feature type="transmembrane region" description="Helical" evidence="1">
    <location>
        <begin position="114"/>
        <end position="134"/>
    </location>
</feature>
<keyword evidence="3" id="KW-1185">Reference proteome</keyword>
<dbReference type="Proteomes" id="UP001556617">
    <property type="component" value="Unassembled WGS sequence"/>
</dbReference>
<dbReference type="EMBL" id="JBFPER010000001">
    <property type="protein sequence ID" value="MEX0381574.1"/>
    <property type="molecule type" value="Genomic_DNA"/>
</dbReference>
<feature type="transmembrane region" description="Helical" evidence="1">
    <location>
        <begin position="82"/>
        <end position="102"/>
    </location>
</feature>
<feature type="transmembrane region" description="Helical" evidence="1">
    <location>
        <begin position="7"/>
        <end position="26"/>
    </location>
</feature>
<evidence type="ECO:0000256" key="1">
    <source>
        <dbReference type="SAM" id="Phobius"/>
    </source>
</evidence>
<keyword evidence="1" id="KW-1133">Transmembrane helix</keyword>
<comment type="caution">
    <text evidence="2">The sequence shown here is derived from an EMBL/GenBank/DDBJ whole genome shotgun (WGS) entry which is preliminary data.</text>
</comment>
<evidence type="ECO:0000313" key="2">
    <source>
        <dbReference type="EMBL" id="MEX0381574.1"/>
    </source>
</evidence>
<reference evidence="2 3" key="1">
    <citation type="submission" date="2024-07" db="EMBL/GenBank/DDBJ databases">
        <authorList>
            <person name="Yun M."/>
        </authorList>
    </citation>
    <scope>NUCLEOTIDE SEQUENCE [LARGE SCALE GENOMIC DNA]</scope>
    <source>
        <strain evidence="2 3">MS01</strain>
    </source>
</reference>
<keyword evidence="1" id="KW-0812">Transmembrane</keyword>
<gene>
    <name evidence="2" type="ORF">AB3K24_09565</name>
</gene>
<dbReference type="RefSeq" id="WP_367975388.1">
    <property type="nucleotide sequence ID" value="NZ_JBFPEQ010000001.1"/>
</dbReference>
<proteinExistence type="predicted"/>
<sequence>MVKVNMKLWLTIFLVMIMLTSLLYHGETPIYFIDYGAQPLLAKMTYFGLLMSPILIIIGNIAIWQTGAYLNRLIRVDNILKLVIVSYFKNLMLVIAAVALISVGNQLLLNTEQLLPTVNLFVSYSLYVAVYMLLEALFNSGTAILMISGVLLILVIGSGNFGLLGTIVFQTCDAFWQPIVTIFGTGVVLIILYKTIQKKDFYGEG</sequence>
<accession>A0ABV3S545</accession>
<feature type="transmembrane region" description="Helical" evidence="1">
    <location>
        <begin position="46"/>
        <end position="70"/>
    </location>
</feature>
<feature type="transmembrane region" description="Helical" evidence="1">
    <location>
        <begin position="143"/>
        <end position="169"/>
    </location>
</feature>
<name>A0ABV3S545_9LACO</name>